<keyword evidence="2" id="KW-1185">Reference proteome</keyword>
<dbReference type="Proteomes" id="UP001209878">
    <property type="component" value="Unassembled WGS sequence"/>
</dbReference>
<accession>A0AAD9NM69</accession>
<gene>
    <name evidence="1" type="ORF">NP493_857g00011</name>
</gene>
<organism evidence="1 2">
    <name type="scientific">Ridgeia piscesae</name>
    <name type="common">Tubeworm</name>
    <dbReference type="NCBI Taxonomy" id="27915"/>
    <lineage>
        <taxon>Eukaryota</taxon>
        <taxon>Metazoa</taxon>
        <taxon>Spiralia</taxon>
        <taxon>Lophotrochozoa</taxon>
        <taxon>Annelida</taxon>
        <taxon>Polychaeta</taxon>
        <taxon>Sedentaria</taxon>
        <taxon>Canalipalpata</taxon>
        <taxon>Sabellida</taxon>
        <taxon>Siboglinidae</taxon>
        <taxon>Ridgeia</taxon>
    </lineage>
</organism>
<sequence length="561" mass="64657">MAFHNKCVRSALKLSKGNWPAGHPWEKNEEYPDPWKYPDYYIENRNPHEARLLGEYRPTPINYVDFKDPQVTAPLCDQRPKWSELYPYDDEQPTEHPYQPSDPPKPVCGSCITRPRCTIPSARFVTLPDCTSLVPPPSEPYAVYIPQDDVIEPPLKIPTEETPCPRTAPPGCHKRRDPCMPTPQAHLKFRTQTPLESAWRPAGNVRRFAPECLPPFYDENSQPMRPGEIGPCRPEAIYAPTDDCRRAPPYGAEPFHVGRSCRPCGVYARGGDYCKSEVEKTFPQEDGGRCRPPETYAMPPSYEPLPRGIEPIAKPEVGYFNLPLPAKVMSMPIDNPNIAHLADPGRVQAWAEDWSHLTINNYRDTVPRNMPPKYRLTTKYDRRLYDEPTVFLPSLDYRRPYEKHPQLTQDACRQMANREIVQPYRDDELPVIWLTNDIDNDNRLQMGSHRTQVHLAQNYGSRNDLIDPPTDDRAESRSYGIHRGDEITVKEELPRSERARYAQIEIFPPRRENPAPNTVHTKQMMPCAAINASTIGQHRLRRGFPSEIPWNQYQLHWITNI</sequence>
<proteinExistence type="predicted"/>
<protein>
    <submittedName>
        <fullName evidence="1">Uncharacterized protein</fullName>
    </submittedName>
</protein>
<evidence type="ECO:0000313" key="1">
    <source>
        <dbReference type="EMBL" id="KAK2173678.1"/>
    </source>
</evidence>
<reference evidence="1" key="1">
    <citation type="journal article" date="2023" name="Mol. Biol. Evol.">
        <title>Third-Generation Sequencing Reveals the Adaptive Role of the Epigenome in Three Deep-Sea Polychaetes.</title>
        <authorList>
            <person name="Perez M."/>
            <person name="Aroh O."/>
            <person name="Sun Y."/>
            <person name="Lan Y."/>
            <person name="Juniper S.K."/>
            <person name="Young C.R."/>
            <person name="Angers B."/>
            <person name="Qian P.Y."/>
        </authorList>
    </citation>
    <scope>NUCLEOTIDE SEQUENCE</scope>
    <source>
        <strain evidence="1">R07B-5</strain>
    </source>
</reference>
<evidence type="ECO:0000313" key="2">
    <source>
        <dbReference type="Proteomes" id="UP001209878"/>
    </source>
</evidence>
<comment type="caution">
    <text evidence="1">The sequence shown here is derived from an EMBL/GenBank/DDBJ whole genome shotgun (WGS) entry which is preliminary data.</text>
</comment>
<dbReference type="EMBL" id="JAODUO010000857">
    <property type="protein sequence ID" value="KAK2173678.1"/>
    <property type="molecule type" value="Genomic_DNA"/>
</dbReference>
<name>A0AAD9NM69_RIDPI</name>
<dbReference type="AlphaFoldDB" id="A0AAD9NM69"/>